<keyword evidence="3" id="KW-1185">Reference proteome</keyword>
<accession>A0A1G8TCU1</accession>
<dbReference type="InterPro" id="IPR028098">
    <property type="entry name" value="Glyco_trans_4-like_N"/>
</dbReference>
<dbReference type="PANTHER" id="PTHR45947:SF3">
    <property type="entry name" value="SULFOQUINOVOSYL TRANSFERASE SQD2"/>
    <property type="match status" value="1"/>
</dbReference>
<evidence type="ECO:0000259" key="1">
    <source>
        <dbReference type="Pfam" id="PF13439"/>
    </source>
</evidence>
<proteinExistence type="predicted"/>
<dbReference type="CDD" id="cd03814">
    <property type="entry name" value="GT4-like"/>
    <property type="match status" value="1"/>
</dbReference>
<dbReference type="SUPFAM" id="SSF53756">
    <property type="entry name" value="UDP-Glycosyltransferase/glycogen phosphorylase"/>
    <property type="match status" value="1"/>
</dbReference>
<feature type="domain" description="Glycosyltransferase subfamily 4-like N-terminal" evidence="1">
    <location>
        <begin position="51"/>
        <end position="213"/>
    </location>
</feature>
<dbReference type="STRING" id="1174501.SAMN05216192_11681"/>
<dbReference type="PANTHER" id="PTHR45947">
    <property type="entry name" value="SULFOQUINOVOSYL TRANSFERASE SQD2"/>
    <property type="match status" value="1"/>
</dbReference>
<dbReference type="GO" id="GO:0016758">
    <property type="term" value="F:hexosyltransferase activity"/>
    <property type="evidence" value="ECO:0007669"/>
    <property type="project" value="TreeGrafter"/>
</dbReference>
<protein>
    <submittedName>
        <fullName evidence="2">Glycosyltransferase involved in cell wall bisynthesis</fullName>
    </submittedName>
</protein>
<gene>
    <name evidence="2" type="ORF">SAMN05216192_11681</name>
</gene>
<dbReference type="Proteomes" id="UP000199050">
    <property type="component" value="Unassembled WGS sequence"/>
</dbReference>
<keyword evidence="2" id="KW-0808">Transferase</keyword>
<dbReference type="AlphaFoldDB" id="A0A1G8TCU1"/>
<reference evidence="3" key="1">
    <citation type="submission" date="2016-10" db="EMBL/GenBank/DDBJ databases">
        <authorList>
            <person name="Varghese N."/>
            <person name="Submissions S."/>
        </authorList>
    </citation>
    <scope>NUCLEOTIDE SEQUENCE [LARGE SCALE GENOMIC DNA]</scope>
    <source>
        <strain evidence="3">CGMCC 1.11012</strain>
    </source>
</reference>
<evidence type="ECO:0000313" key="2">
    <source>
        <dbReference type="EMBL" id="SDJ39422.1"/>
    </source>
</evidence>
<dbReference type="Gene3D" id="3.40.50.2000">
    <property type="entry name" value="Glycogen Phosphorylase B"/>
    <property type="match status" value="2"/>
</dbReference>
<name>A0A1G8TCU1_9BACL</name>
<dbReference type="EMBL" id="FNDX01000016">
    <property type="protein sequence ID" value="SDJ39422.1"/>
    <property type="molecule type" value="Genomic_DNA"/>
</dbReference>
<dbReference type="InterPro" id="IPR050194">
    <property type="entry name" value="Glycosyltransferase_grp1"/>
</dbReference>
<dbReference type="Pfam" id="PF13692">
    <property type="entry name" value="Glyco_trans_1_4"/>
    <property type="match status" value="1"/>
</dbReference>
<evidence type="ECO:0000313" key="3">
    <source>
        <dbReference type="Proteomes" id="UP000199050"/>
    </source>
</evidence>
<organism evidence="2 3">
    <name type="scientific">Paenibacillus typhae</name>
    <dbReference type="NCBI Taxonomy" id="1174501"/>
    <lineage>
        <taxon>Bacteria</taxon>
        <taxon>Bacillati</taxon>
        <taxon>Bacillota</taxon>
        <taxon>Bacilli</taxon>
        <taxon>Bacillales</taxon>
        <taxon>Paenibacillaceae</taxon>
        <taxon>Paenibacillus</taxon>
    </lineage>
</organism>
<sequence>MLGHAGNPEKSLNIPLTPIKYSPVMIRAIRALEGILMRLALFTDTYLPQTNGVARTLHRLTSHLHRRGIEHLLFTPTSASEEECDDPVRKISSIPFFLYPECRLALTGISSIQQELRSFRPDLLHMATPFNLGLCGLRYAQKHSLPHIASYHTHFDRYLHYYRMRGLIPLYWKYMKWFHRTCDAVLVPSRETAGVLRAHGLSGLRQWSRGVDCVLYDPAKRSAEVRERYGIEAPLLLLYVGRVAPEKDLPTLMAAMRLLPESVAAAVHLLVVGDGPLLPELRADAPRNVSFAGSRHGGELAELYASGDLFVFPSSTETFGNVVLEAMASGLPVIAADAGGPSELVAPGRSGILLSPQQPGAMAEAICRLAGQPELRLAMGREGRRLALSRSWDEIFDRLIRDYEEVIEARRRKDGAGIYTA</sequence>
<dbReference type="Pfam" id="PF13439">
    <property type="entry name" value="Glyco_transf_4"/>
    <property type="match status" value="1"/>
</dbReference>